<feature type="domain" description="Rhodanese" evidence="2">
    <location>
        <begin position="434"/>
        <end position="552"/>
    </location>
</feature>
<dbReference type="PANTHER" id="PTHR34209:SF3">
    <property type="entry name" value="RHODANESE_CELL CYCLE CONTROL PHOSPHATASE SUPERFAMILY PROTEIN"/>
    <property type="match status" value="1"/>
</dbReference>
<dbReference type="SUPFAM" id="SSF52821">
    <property type="entry name" value="Rhodanese/Cell cycle control phosphatase"/>
    <property type="match status" value="1"/>
</dbReference>
<keyword evidence="4" id="KW-1185">Reference proteome</keyword>
<dbReference type="EMBL" id="DUZY01000006">
    <property type="protein sequence ID" value="DAD43397.1"/>
    <property type="molecule type" value="Genomic_DNA"/>
</dbReference>
<evidence type="ECO:0000313" key="3">
    <source>
        <dbReference type="EMBL" id="DAD43397.1"/>
    </source>
</evidence>
<protein>
    <recommendedName>
        <fullName evidence="2">Rhodanese domain-containing protein</fullName>
    </recommendedName>
</protein>
<organism evidence="3 4">
    <name type="scientific">Nelumbo nucifera</name>
    <name type="common">Sacred lotus</name>
    <dbReference type="NCBI Taxonomy" id="4432"/>
    <lineage>
        <taxon>Eukaryota</taxon>
        <taxon>Viridiplantae</taxon>
        <taxon>Streptophyta</taxon>
        <taxon>Embryophyta</taxon>
        <taxon>Tracheophyta</taxon>
        <taxon>Spermatophyta</taxon>
        <taxon>Magnoliopsida</taxon>
        <taxon>Proteales</taxon>
        <taxon>Nelumbonaceae</taxon>
        <taxon>Nelumbo</taxon>
    </lineage>
</organism>
<dbReference type="GO" id="GO:0009704">
    <property type="term" value="P:de-etiolation"/>
    <property type="evidence" value="ECO:0007669"/>
    <property type="project" value="InterPro"/>
</dbReference>
<dbReference type="InterPro" id="IPR001763">
    <property type="entry name" value="Rhodanese-like_dom"/>
</dbReference>
<evidence type="ECO:0000313" key="4">
    <source>
        <dbReference type="Proteomes" id="UP000607653"/>
    </source>
</evidence>
<dbReference type="InterPro" id="IPR036873">
    <property type="entry name" value="Rhodanese-like_dom_sf"/>
</dbReference>
<dbReference type="Proteomes" id="UP000607653">
    <property type="component" value="Unassembled WGS sequence"/>
</dbReference>
<proteinExistence type="predicted"/>
<dbReference type="PANTHER" id="PTHR34209">
    <property type="entry name" value="RHODANESE/CELL CYCLE CONTROL PHOSPHATASE SUPERFAMILY PROTEIN"/>
    <property type="match status" value="1"/>
</dbReference>
<evidence type="ECO:0000259" key="2">
    <source>
        <dbReference type="PROSITE" id="PS50206"/>
    </source>
</evidence>
<evidence type="ECO:0000256" key="1">
    <source>
        <dbReference type="SAM" id="MobiDB-lite"/>
    </source>
</evidence>
<comment type="caution">
    <text evidence="3">The sequence shown here is derived from an EMBL/GenBank/DDBJ whole genome shotgun (WGS) entry which is preliminary data.</text>
</comment>
<dbReference type="Gene3D" id="3.40.250.10">
    <property type="entry name" value="Rhodanese-like domain"/>
    <property type="match status" value="1"/>
</dbReference>
<dbReference type="AlphaFoldDB" id="A0A822ZET4"/>
<name>A0A822ZET4_NELNU</name>
<sequence length="708" mass="77700">MRLRHLVNRSAQGSKHSFQGAKIYYHAGLRPFSSWKSPEVRYIFEDKVLLGTPHEHYPQEVSFKLQTSNSLCSHVNEWSGHRDSTEFFNIPPCSNELYDNDVGLSNNWSYSVGAVNETYSIGREDLNYVESSSVTAPEKDSLLNLPDQFMQSIDPPSGLESSSLPVPESESLLILPDKFSQSAGVLSGSNAPETISTADGTVGTMPENPTLVFNSPNEADTLSNMKSKVEDILSGFNASIDASVNKGELALKNTLDAIQSFLTDTAKTATGAVDNAINNVVSSVDQTGESATNRLMVFSGDLKETTTRVGVVAIDILRQTIVTVDDYLTRGADFVVYSYGVAKDLLPPEVLDVLNLSEEKAAVVLRPAGTAFKQVYVAIEGLERNLGLDPSDPILPFFLFLGTSATLGVSYWLFNYGGYSGDLSPKLTLELLTGEENAVLIDVRPEDLRERDGVPDLRRRARFRYASVTLPEIGGSERKLVKSGKELDDAIVAAVIRNLKIVRDRSKVLIMDYDGTRSKGIARSLRKFGVKRTYLVQGGFRSWVRSDLRIKELKPETTLTILNEEAEAILEDIKPSPLEIFGYGVGFVAALYALLEWEKTLQLIGVVGLGQTIYRRFSSYEDSEDFKEDVRLLLAPVRLGVQAFSWATGKLEPNRIGLPTSPSSSAVQDRVLQAAAKHESQPSDAGEVQDSSREATPPMNENVDLSEA</sequence>
<feature type="region of interest" description="Disordered" evidence="1">
    <location>
        <begin position="655"/>
        <end position="708"/>
    </location>
</feature>
<dbReference type="GO" id="GO:0090333">
    <property type="term" value="P:regulation of stomatal closure"/>
    <property type="evidence" value="ECO:0007669"/>
    <property type="project" value="InterPro"/>
</dbReference>
<dbReference type="PROSITE" id="PS50206">
    <property type="entry name" value="RHODANESE_3"/>
    <property type="match status" value="1"/>
</dbReference>
<reference evidence="3 4" key="1">
    <citation type="journal article" date="2020" name="Mol. Biol. Evol.">
        <title>Distinct Expression and Methylation Patterns for Genes with Different Fates following a Single Whole-Genome Duplication in Flowering Plants.</title>
        <authorList>
            <person name="Shi T."/>
            <person name="Rahmani R.S."/>
            <person name="Gugger P.F."/>
            <person name="Wang M."/>
            <person name="Li H."/>
            <person name="Zhang Y."/>
            <person name="Li Z."/>
            <person name="Wang Q."/>
            <person name="Van de Peer Y."/>
            <person name="Marchal K."/>
            <person name="Chen J."/>
        </authorList>
    </citation>
    <scope>NUCLEOTIDE SEQUENCE [LARGE SCALE GENOMIC DNA]</scope>
    <source>
        <tissue evidence="3">Leaf</tissue>
    </source>
</reference>
<dbReference type="SMART" id="SM00450">
    <property type="entry name" value="RHOD"/>
    <property type="match status" value="1"/>
</dbReference>
<dbReference type="InterPro" id="IPR044690">
    <property type="entry name" value="CAS_plant"/>
</dbReference>
<accession>A0A822ZET4</accession>
<gene>
    <name evidence="3" type="ORF">HUJ06_001627</name>
</gene>
<dbReference type="GO" id="GO:0071277">
    <property type="term" value="P:cellular response to calcium ion"/>
    <property type="evidence" value="ECO:0007669"/>
    <property type="project" value="InterPro"/>
</dbReference>